<dbReference type="AlphaFoldDB" id="A0A9N9LCI7"/>
<dbReference type="GO" id="GO:0004197">
    <property type="term" value="F:cysteine-type endopeptidase activity"/>
    <property type="evidence" value="ECO:0007669"/>
    <property type="project" value="InterPro"/>
</dbReference>
<comment type="caution">
    <text evidence="3">The sequence shown here is derived from an EMBL/GenBank/DDBJ whole genome shotgun (WGS) entry which is preliminary data.</text>
</comment>
<dbReference type="Gene3D" id="3.40.50.1460">
    <property type="match status" value="1"/>
</dbReference>
<dbReference type="InterPro" id="IPR011600">
    <property type="entry name" value="Pept_C14_caspase"/>
</dbReference>
<feature type="compositionally biased region" description="Polar residues" evidence="1">
    <location>
        <begin position="413"/>
        <end position="422"/>
    </location>
</feature>
<feature type="domain" description="Peptidase C14 caspase" evidence="2">
    <location>
        <begin position="71"/>
        <end position="227"/>
    </location>
</feature>
<protein>
    <recommendedName>
        <fullName evidence="2">Peptidase C14 caspase domain-containing protein</fullName>
    </recommendedName>
</protein>
<feature type="region of interest" description="Disordered" evidence="1">
    <location>
        <begin position="375"/>
        <end position="447"/>
    </location>
</feature>
<evidence type="ECO:0000256" key="1">
    <source>
        <dbReference type="SAM" id="MobiDB-lite"/>
    </source>
</evidence>
<feature type="compositionally biased region" description="Basic and acidic residues" evidence="1">
    <location>
        <begin position="384"/>
        <end position="402"/>
    </location>
</feature>
<sequence>MSNQLQLEVKTSGTLHQPESHQDKVASDDFKMKAIWDAEIKNPSRKPLLYREAAALLISWDDGVDDLKTGEEVDRLQRLLEDTFNYKTVKGVLYEKTHPSPQIQINRHLANFVGEYDKPDTLLIVYYAGHGKPGEPENGLTFVGRQDLNPKPDASSHEIIWGSTEHNIRHATSDILVIFDCCHAAQLEKNVRSAKHRRAYEYLAATSAGSTTNRPGPTSFTTAMIWAMKSLVETGEGFTIQRLLHTIINEAPDFPDDQFPRQSEGVSSCLRKLTLTPLKVDTKHESISNEARDEEGPTTDLSLRFVFNSPSVSPTLISHLAKEISNCLSNDQLKGSMVVWEGLNTRPAQFDESPVLLNYYAHRWLKKSLKRKGRAQVSNITETKNGKRDNCESSMPERKHLSATDTAKGILTPYTSETSPRTPVSGAEDHSDDPIESCSPKRRKFSF</sequence>
<evidence type="ECO:0000259" key="2">
    <source>
        <dbReference type="Pfam" id="PF00656"/>
    </source>
</evidence>
<name>A0A9N9LCI7_9HELO</name>
<accession>A0A9N9LCI7</accession>
<dbReference type="Proteomes" id="UP000701801">
    <property type="component" value="Unassembled WGS sequence"/>
</dbReference>
<proteinExistence type="predicted"/>
<evidence type="ECO:0000313" key="4">
    <source>
        <dbReference type="Proteomes" id="UP000701801"/>
    </source>
</evidence>
<keyword evidence="4" id="KW-1185">Reference proteome</keyword>
<organism evidence="3 4">
    <name type="scientific">Hymenoscyphus albidus</name>
    <dbReference type="NCBI Taxonomy" id="595503"/>
    <lineage>
        <taxon>Eukaryota</taxon>
        <taxon>Fungi</taxon>
        <taxon>Dikarya</taxon>
        <taxon>Ascomycota</taxon>
        <taxon>Pezizomycotina</taxon>
        <taxon>Leotiomycetes</taxon>
        <taxon>Helotiales</taxon>
        <taxon>Helotiaceae</taxon>
        <taxon>Hymenoscyphus</taxon>
    </lineage>
</organism>
<reference evidence="3" key="1">
    <citation type="submission" date="2021-07" db="EMBL/GenBank/DDBJ databases">
        <authorList>
            <person name="Durling M."/>
        </authorList>
    </citation>
    <scope>NUCLEOTIDE SEQUENCE</scope>
</reference>
<feature type="compositionally biased region" description="Polar residues" evidence="1">
    <location>
        <begin position="1"/>
        <end position="17"/>
    </location>
</feature>
<evidence type="ECO:0000313" key="3">
    <source>
        <dbReference type="EMBL" id="CAG8971603.1"/>
    </source>
</evidence>
<feature type="region of interest" description="Disordered" evidence="1">
    <location>
        <begin position="1"/>
        <end position="23"/>
    </location>
</feature>
<dbReference type="OrthoDB" id="4760831at2759"/>
<dbReference type="GO" id="GO:0006508">
    <property type="term" value="P:proteolysis"/>
    <property type="evidence" value="ECO:0007669"/>
    <property type="project" value="InterPro"/>
</dbReference>
<gene>
    <name evidence="3" type="ORF">HYALB_00007996</name>
</gene>
<dbReference type="EMBL" id="CAJVRM010000025">
    <property type="protein sequence ID" value="CAG8971603.1"/>
    <property type="molecule type" value="Genomic_DNA"/>
</dbReference>
<dbReference type="Pfam" id="PF00656">
    <property type="entry name" value="Peptidase_C14"/>
    <property type="match status" value="1"/>
</dbReference>